<proteinExistence type="predicted"/>
<dbReference type="STRING" id="7102.A0A2A4J4G2"/>
<evidence type="ECO:0000313" key="2">
    <source>
        <dbReference type="EMBL" id="PCG66965.1"/>
    </source>
</evidence>
<name>A0A2A4J4G2_HELVI</name>
<dbReference type="InterPro" id="IPR036865">
    <property type="entry name" value="CRAL-TRIO_dom_sf"/>
</dbReference>
<dbReference type="EMBL" id="NWSH01003092">
    <property type="protein sequence ID" value="PCG66965.1"/>
    <property type="molecule type" value="Genomic_DNA"/>
</dbReference>
<dbReference type="GO" id="GO:1902936">
    <property type="term" value="F:phosphatidylinositol bisphosphate binding"/>
    <property type="evidence" value="ECO:0007669"/>
    <property type="project" value="TreeGrafter"/>
</dbReference>
<accession>A0A2A4J4G2</accession>
<dbReference type="AlphaFoldDB" id="A0A2A4J4G2"/>
<protein>
    <recommendedName>
        <fullName evidence="1">CRAL-TRIO domain-containing protein</fullName>
    </recommendedName>
</protein>
<dbReference type="PROSITE" id="PS50191">
    <property type="entry name" value="CRAL_TRIO"/>
    <property type="match status" value="1"/>
</dbReference>
<dbReference type="InterPro" id="IPR001251">
    <property type="entry name" value="CRAL-TRIO_dom"/>
</dbReference>
<sequence length="427" mass="50017">MESVRKDTLLKFNPDSLEEVRKELNLEKPGRIDEAIDILDSWVQKQPHFMKKDFSRDYLERILITAKGLAERAKERLDKLCTFKTLMPEFFSVSEDMKKEMEPLQELIVHGLNMESVRKDTLLKFNPDSLEEVRKELNLEKPGRIDEAIDILDSWVQKQPHFMKKDFSRDYLERILITAKGLAERAKERLDKLCTFKTLMPEFFSVSEDMKKEMEPLQELINAGHLPQMTPEHYRVFICKMTSENLEAASFFKFYRYMTMLCEYFLQAEYCKGFQIILDYSQINILSFVTKVNPMELRQIITLMTEGYGCRIKGVHVISSSKMVDTLITLLKQVFSAKLGDRIHLHKTPETVSEYVPKEMMPSDYGGKEMSLLELNKLWLKEISSKEFLAYMNEMNKANTNESCRQSDKFNEHYIGMPGSFRALSVD</sequence>
<dbReference type="Gene3D" id="3.40.525.10">
    <property type="entry name" value="CRAL-TRIO lipid binding domain"/>
    <property type="match status" value="1"/>
</dbReference>
<evidence type="ECO:0000259" key="1">
    <source>
        <dbReference type="PROSITE" id="PS50191"/>
    </source>
</evidence>
<gene>
    <name evidence="2" type="ORF">B5V51_7033</name>
</gene>
<dbReference type="SUPFAM" id="SSF46938">
    <property type="entry name" value="CRAL/TRIO N-terminal domain"/>
    <property type="match status" value="2"/>
</dbReference>
<dbReference type="PANTHER" id="PTHR10174">
    <property type="entry name" value="ALPHA-TOCOPHEROL TRANSFER PROTEIN-RELATED"/>
    <property type="match status" value="1"/>
</dbReference>
<dbReference type="InterPro" id="IPR036273">
    <property type="entry name" value="CRAL/TRIO_N_dom_sf"/>
</dbReference>
<dbReference type="PANTHER" id="PTHR10174:SF222">
    <property type="entry name" value="GH10083P-RELATED"/>
    <property type="match status" value="1"/>
</dbReference>
<dbReference type="Pfam" id="PF00650">
    <property type="entry name" value="CRAL_TRIO"/>
    <property type="match status" value="1"/>
</dbReference>
<dbReference type="PRINTS" id="PR00180">
    <property type="entry name" value="CRETINALDHBP"/>
</dbReference>
<feature type="domain" description="CRAL-TRIO" evidence="1">
    <location>
        <begin position="253"/>
        <end position="373"/>
    </location>
</feature>
<dbReference type="CDD" id="cd00170">
    <property type="entry name" value="SEC14"/>
    <property type="match status" value="1"/>
</dbReference>
<dbReference type="GO" id="GO:0016020">
    <property type="term" value="C:membrane"/>
    <property type="evidence" value="ECO:0007669"/>
    <property type="project" value="TreeGrafter"/>
</dbReference>
<dbReference type="SUPFAM" id="SSF52087">
    <property type="entry name" value="CRAL/TRIO domain"/>
    <property type="match status" value="1"/>
</dbReference>
<reference evidence="2" key="1">
    <citation type="submission" date="2017-09" db="EMBL/GenBank/DDBJ databases">
        <title>Contemporary evolution of a Lepidopteran species, Heliothis virescens, in response to modern agricultural practices.</title>
        <authorList>
            <person name="Fritz M.L."/>
            <person name="Deyonke A.M."/>
            <person name="Papanicolaou A."/>
            <person name="Micinski S."/>
            <person name="Westbrook J."/>
            <person name="Gould F."/>
        </authorList>
    </citation>
    <scope>NUCLEOTIDE SEQUENCE [LARGE SCALE GENOMIC DNA]</scope>
    <source>
        <strain evidence="2">HvINT-</strain>
        <tissue evidence="2">Whole body</tissue>
    </source>
</reference>
<organism evidence="2">
    <name type="scientific">Heliothis virescens</name>
    <name type="common">Tobacco budworm moth</name>
    <dbReference type="NCBI Taxonomy" id="7102"/>
    <lineage>
        <taxon>Eukaryota</taxon>
        <taxon>Metazoa</taxon>
        <taxon>Ecdysozoa</taxon>
        <taxon>Arthropoda</taxon>
        <taxon>Hexapoda</taxon>
        <taxon>Insecta</taxon>
        <taxon>Pterygota</taxon>
        <taxon>Neoptera</taxon>
        <taxon>Endopterygota</taxon>
        <taxon>Lepidoptera</taxon>
        <taxon>Glossata</taxon>
        <taxon>Ditrysia</taxon>
        <taxon>Noctuoidea</taxon>
        <taxon>Noctuidae</taxon>
        <taxon>Heliothinae</taxon>
        <taxon>Heliothis</taxon>
    </lineage>
</organism>
<comment type="caution">
    <text evidence="2">The sequence shown here is derived from an EMBL/GenBank/DDBJ whole genome shotgun (WGS) entry which is preliminary data.</text>
</comment>